<keyword evidence="2" id="KW-0418">Kinase</keyword>
<reference evidence="2 3" key="1">
    <citation type="submission" date="2018-02" db="EMBL/GenBank/DDBJ databases">
        <title>Sphingobacterium KA21.</title>
        <authorList>
            <person name="Vasarhelyi B.M."/>
            <person name="Deshmukh S."/>
            <person name="Balint B."/>
            <person name="Kukolya J."/>
        </authorList>
    </citation>
    <scope>NUCLEOTIDE SEQUENCE [LARGE SCALE GENOMIC DNA]</scope>
    <source>
        <strain evidence="2 3">Ka21</strain>
    </source>
</reference>
<dbReference type="Proteomes" id="UP000618319">
    <property type="component" value="Unassembled WGS sequence"/>
</dbReference>
<dbReference type="GO" id="GO:0016301">
    <property type="term" value="F:kinase activity"/>
    <property type="evidence" value="ECO:0007669"/>
    <property type="project" value="UniProtKB-KW"/>
</dbReference>
<comment type="caution">
    <text evidence="2">The sequence shown here is derived from an EMBL/GenBank/DDBJ whole genome shotgun (WGS) entry which is preliminary data.</text>
</comment>
<accession>A0ABR9T218</accession>
<dbReference type="Pfam" id="PF13657">
    <property type="entry name" value="Couple_hipA"/>
    <property type="match status" value="1"/>
</dbReference>
<evidence type="ECO:0000259" key="1">
    <source>
        <dbReference type="Pfam" id="PF13657"/>
    </source>
</evidence>
<protein>
    <submittedName>
        <fullName evidence="2">Phosphatidylinositol kinase</fullName>
    </submittedName>
</protein>
<organism evidence="2 3">
    <name type="scientific">Sphingobacterium pedocola</name>
    <dbReference type="NCBI Taxonomy" id="2082722"/>
    <lineage>
        <taxon>Bacteria</taxon>
        <taxon>Pseudomonadati</taxon>
        <taxon>Bacteroidota</taxon>
        <taxon>Sphingobacteriia</taxon>
        <taxon>Sphingobacteriales</taxon>
        <taxon>Sphingobacteriaceae</taxon>
        <taxon>Sphingobacterium</taxon>
    </lineage>
</organism>
<gene>
    <name evidence="2" type="ORF">C4F40_01360</name>
</gene>
<dbReference type="InterPro" id="IPR017508">
    <property type="entry name" value="HipA_N1"/>
</dbReference>
<evidence type="ECO:0000313" key="3">
    <source>
        <dbReference type="Proteomes" id="UP000618319"/>
    </source>
</evidence>
<dbReference type="NCBIfam" id="TIGR03071">
    <property type="entry name" value="couple_hipA"/>
    <property type="match status" value="1"/>
</dbReference>
<keyword evidence="2" id="KW-0808">Transferase</keyword>
<keyword evidence="3" id="KW-1185">Reference proteome</keyword>
<feature type="domain" description="HipA N-terminal subdomain 1" evidence="1">
    <location>
        <begin position="5"/>
        <end position="103"/>
    </location>
</feature>
<evidence type="ECO:0000313" key="2">
    <source>
        <dbReference type="EMBL" id="MBE8719375.1"/>
    </source>
</evidence>
<dbReference type="EMBL" id="PSKQ01000010">
    <property type="protein sequence ID" value="MBE8719375.1"/>
    <property type="molecule type" value="Genomic_DNA"/>
</dbReference>
<name>A0ABR9T218_9SPHI</name>
<proteinExistence type="predicted"/>
<sequence>MRAMEIYRDGILAGTLVEKSRTAYVFTYSDLYYQDQNARAVSLTLPKTQKEYHSDHLFPFFFNMLSEGVNRKLQSTLLRIDEEDHFGLLIATAQYDTIGAITVKPIR</sequence>